<proteinExistence type="predicted"/>
<evidence type="ECO:0000256" key="2">
    <source>
        <dbReference type="ARBA" id="ARBA00022679"/>
    </source>
</evidence>
<dbReference type="EMBL" id="BOOU01000048">
    <property type="protein sequence ID" value="GII78390.1"/>
    <property type="molecule type" value="Genomic_DNA"/>
</dbReference>
<dbReference type="PANTHER" id="PTHR12526">
    <property type="entry name" value="GLYCOSYLTRANSFERASE"/>
    <property type="match status" value="1"/>
</dbReference>
<evidence type="ECO:0000313" key="6">
    <source>
        <dbReference type="Proteomes" id="UP000655287"/>
    </source>
</evidence>
<evidence type="ECO:0000259" key="4">
    <source>
        <dbReference type="Pfam" id="PF13579"/>
    </source>
</evidence>
<dbReference type="CDD" id="cd03801">
    <property type="entry name" value="GT4_PimA-like"/>
    <property type="match status" value="1"/>
</dbReference>
<dbReference type="Pfam" id="PF00534">
    <property type="entry name" value="Glycos_transf_1"/>
    <property type="match status" value="1"/>
</dbReference>
<dbReference type="AlphaFoldDB" id="A0A919V5K5"/>
<organism evidence="5 6">
    <name type="scientific">Sphaerisporangium rufum</name>
    <dbReference type="NCBI Taxonomy" id="1381558"/>
    <lineage>
        <taxon>Bacteria</taxon>
        <taxon>Bacillati</taxon>
        <taxon>Actinomycetota</taxon>
        <taxon>Actinomycetes</taxon>
        <taxon>Streptosporangiales</taxon>
        <taxon>Streptosporangiaceae</taxon>
        <taxon>Sphaerisporangium</taxon>
    </lineage>
</organism>
<keyword evidence="2" id="KW-0808">Transferase</keyword>
<dbReference type="GO" id="GO:0016757">
    <property type="term" value="F:glycosyltransferase activity"/>
    <property type="evidence" value="ECO:0007669"/>
    <property type="project" value="UniProtKB-KW"/>
</dbReference>
<protein>
    <recommendedName>
        <fullName evidence="7">Glycosyltransferase family 1 protein</fullName>
    </recommendedName>
</protein>
<keyword evidence="1" id="KW-0328">Glycosyltransferase</keyword>
<feature type="domain" description="Glycosyltransferase subfamily 4-like N-terminal" evidence="4">
    <location>
        <begin position="2"/>
        <end position="89"/>
    </location>
</feature>
<dbReference type="Gene3D" id="3.40.50.2000">
    <property type="entry name" value="Glycogen Phosphorylase B"/>
    <property type="match status" value="2"/>
</dbReference>
<dbReference type="PANTHER" id="PTHR12526:SF635">
    <property type="entry name" value="GLYCOSYL TRANSFERASE GROUP 1"/>
    <property type="match status" value="1"/>
</dbReference>
<accession>A0A919V5K5</accession>
<evidence type="ECO:0008006" key="7">
    <source>
        <dbReference type="Google" id="ProtNLM"/>
    </source>
</evidence>
<gene>
    <name evidence="5" type="ORF">Sru01_33720</name>
</gene>
<comment type="caution">
    <text evidence="5">The sequence shown here is derived from an EMBL/GenBank/DDBJ whole genome shotgun (WGS) entry which is preliminary data.</text>
</comment>
<keyword evidence="6" id="KW-1185">Reference proteome</keyword>
<reference evidence="5" key="1">
    <citation type="submission" date="2021-01" db="EMBL/GenBank/DDBJ databases">
        <title>Whole genome shotgun sequence of Sphaerisporangium rufum NBRC 109079.</title>
        <authorList>
            <person name="Komaki H."/>
            <person name="Tamura T."/>
        </authorList>
    </citation>
    <scope>NUCLEOTIDE SEQUENCE</scope>
    <source>
        <strain evidence="5">NBRC 109079</strain>
    </source>
</reference>
<evidence type="ECO:0000259" key="3">
    <source>
        <dbReference type="Pfam" id="PF00534"/>
    </source>
</evidence>
<evidence type="ECO:0000256" key="1">
    <source>
        <dbReference type="ARBA" id="ARBA00022676"/>
    </source>
</evidence>
<dbReference type="SUPFAM" id="SSF53756">
    <property type="entry name" value="UDP-Glycosyltransferase/glycogen phosphorylase"/>
    <property type="match status" value="1"/>
</dbReference>
<sequence length="314" mass="33118">MVAVHDWMACPAGLLCRLLGRRPVVFHVHSTEMSAVPGRPRGAVSRLLAAVEDAMARRATAIVAPSVTMRDQLVARGWPAGRLHVVPHGCEVAELAALAELPPAARHEMRTAVRSRHLPGGTGALVVFAGRLSAHKGVDTLVRAVPLLRTAGPVVAVLAGTGAPRTDDNARVAELIAGLGVADQVRADYRFLDPDELFGLFLAADVCVFPSTYEPFGLVAIEAMALGRPVVVGPGYSPEVVATGAVRCARDDPATLAAAIDECLGDRAAAEERGRRAAESVRENYTWARTVALTLAVYREAGDRAQPAWSPGGR</sequence>
<dbReference type="Proteomes" id="UP000655287">
    <property type="component" value="Unassembled WGS sequence"/>
</dbReference>
<dbReference type="InterPro" id="IPR001296">
    <property type="entry name" value="Glyco_trans_1"/>
</dbReference>
<name>A0A919V5K5_9ACTN</name>
<dbReference type="InterPro" id="IPR028098">
    <property type="entry name" value="Glyco_trans_4-like_N"/>
</dbReference>
<evidence type="ECO:0000313" key="5">
    <source>
        <dbReference type="EMBL" id="GII78390.1"/>
    </source>
</evidence>
<feature type="domain" description="Glycosyl transferase family 1" evidence="3">
    <location>
        <begin position="114"/>
        <end position="277"/>
    </location>
</feature>
<dbReference type="Pfam" id="PF13579">
    <property type="entry name" value="Glyco_trans_4_4"/>
    <property type="match status" value="1"/>
</dbReference>